<evidence type="ECO:0000256" key="2">
    <source>
        <dbReference type="ARBA" id="ARBA00022642"/>
    </source>
</evidence>
<dbReference type="Gene3D" id="3.20.20.70">
    <property type="entry name" value="Aldolase class I"/>
    <property type="match status" value="1"/>
</dbReference>
<gene>
    <name evidence="9" type="ORF">MNB_SV-13-258</name>
</gene>
<evidence type="ECO:0000256" key="3">
    <source>
        <dbReference type="ARBA" id="ARBA00022676"/>
    </source>
</evidence>
<dbReference type="EC" id="2.4.2.12" evidence="6"/>
<organism evidence="9">
    <name type="scientific">hydrothermal vent metagenome</name>
    <dbReference type="NCBI Taxonomy" id="652676"/>
    <lineage>
        <taxon>unclassified sequences</taxon>
        <taxon>metagenomes</taxon>
        <taxon>ecological metagenomes</taxon>
    </lineage>
</organism>
<evidence type="ECO:0000313" key="9">
    <source>
        <dbReference type="EMBL" id="SFV71844.1"/>
    </source>
</evidence>
<keyword evidence="3 9" id="KW-0328">Glycosyltransferase</keyword>
<protein>
    <recommendedName>
        <fullName evidence="7">Nicotinamide phosphoribosyltransferase</fullName>
        <ecNumber evidence="6">2.4.2.12</ecNumber>
    </recommendedName>
</protein>
<dbReference type="EMBL" id="FPHM01000319">
    <property type="protein sequence ID" value="SFV71844.1"/>
    <property type="molecule type" value="Genomic_DNA"/>
</dbReference>
<dbReference type="GO" id="GO:0009435">
    <property type="term" value="P:NAD+ biosynthetic process"/>
    <property type="evidence" value="ECO:0007669"/>
    <property type="project" value="InterPro"/>
</dbReference>
<evidence type="ECO:0000256" key="1">
    <source>
        <dbReference type="ARBA" id="ARBA00010897"/>
    </source>
</evidence>
<accession>A0A1W1D187</accession>
<evidence type="ECO:0000256" key="6">
    <source>
        <dbReference type="ARBA" id="ARBA00035024"/>
    </source>
</evidence>
<dbReference type="GO" id="GO:0047280">
    <property type="term" value="F:nicotinamide phosphoribosyltransferase activity"/>
    <property type="evidence" value="ECO:0007669"/>
    <property type="project" value="UniProtKB-EC"/>
</dbReference>
<feature type="domain" description="Nicotinate/nicotinamide phosphoribosyltransferase" evidence="8">
    <location>
        <begin position="3"/>
        <end position="52"/>
    </location>
</feature>
<evidence type="ECO:0000256" key="5">
    <source>
        <dbReference type="ARBA" id="ARBA00035007"/>
    </source>
</evidence>
<evidence type="ECO:0000256" key="7">
    <source>
        <dbReference type="ARBA" id="ARBA00035036"/>
    </source>
</evidence>
<name>A0A1W1D187_9ZZZZ</name>
<dbReference type="InterPro" id="IPR013785">
    <property type="entry name" value="Aldolase_TIM"/>
</dbReference>
<reference evidence="9" key="1">
    <citation type="submission" date="2016-10" db="EMBL/GenBank/DDBJ databases">
        <authorList>
            <person name="de Groot N.N."/>
        </authorList>
    </citation>
    <scope>NUCLEOTIDE SEQUENCE</scope>
</reference>
<evidence type="ECO:0000259" key="8">
    <source>
        <dbReference type="Pfam" id="PF04095"/>
    </source>
</evidence>
<evidence type="ECO:0000256" key="4">
    <source>
        <dbReference type="ARBA" id="ARBA00022679"/>
    </source>
</evidence>
<comment type="similarity">
    <text evidence="1">Belongs to the NAPRTase family.</text>
</comment>
<dbReference type="InterPro" id="IPR041525">
    <property type="entry name" value="N/Namide_PRibTrfase"/>
</dbReference>
<dbReference type="SUPFAM" id="SSF51690">
    <property type="entry name" value="Nicotinate/Quinolinate PRTase C-terminal domain-like"/>
    <property type="match status" value="1"/>
</dbReference>
<keyword evidence="2" id="KW-0662">Pyridine nucleotide biosynthesis</keyword>
<dbReference type="InterPro" id="IPR036068">
    <property type="entry name" value="Nicotinate_pribotase-like_C"/>
</dbReference>
<keyword evidence="4 9" id="KW-0808">Transferase</keyword>
<sequence>MEILKVEGFSADNIAFGMGGGLLQQPNRDDFRFAIKASAICVDGEWRDVYKE</sequence>
<dbReference type="InterPro" id="IPR016471">
    <property type="entry name" value="Nicotinamide_PRibTrfase"/>
</dbReference>
<dbReference type="AlphaFoldDB" id="A0A1W1D187"/>
<dbReference type="PANTHER" id="PTHR43816:SF1">
    <property type="entry name" value="NICOTINAMIDE PHOSPHORIBOSYLTRANSFERASE"/>
    <property type="match status" value="1"/>
</dbReference>
<dbReference type="Pfam" id="PF04095">
    <property type="entry name" value="NAPRTase"/>
    <property type="match status" value="1"/>
</dbReference>
<dbReference type="PANTHER" id="PTHR43816">
    <property type="entry name" value="NICOTINAMIDE PHOSPHORIBOSYLTRANSFERASE"/>
    <property type="match status" value="1"/>
</dbReference>
<comment type="pathway">
    <text evidence="5">Cofactor biosynthesis; NAD(+) biosynthesis; nicotinamide D-ribonucleotide from 5-phospho-alpha-D-ribose 1-diphosphate and nicotinamide: step 1/1.</text>
</comment>
<proteinExistence type="inferred from homology"/>